<evidence type="ECO:0000259" key="2">
    <source>
        <dbReference type="Pfam" id="PF24883"/>
    </source>
</evidence>
<dbReference type="EMBL" id="JAULSW010000005">
    <property type="protein sequence ID" value="KAK3381201.1"/>
    <property type="molecule type" value="Genomic_DNA"/>
</dbReference>
<sequence length="410" mass="46261">MATAAEKCSQTIQSIKDILDQCKVAEQYSARSATKSLFKPNFKFKSKLEELHNGSRLRDRPVMNFAGDRDMELLDISDRKQAELANKLQIISQELADNRQNRGLVDTIKDTLVLSRNSLEAMNQAAIFRALMPATADKRFHETNDPVADSFRWILEGPDEIDDSGSGVFHIVGKPGCGKSTLIKYVATHKITLNLLQQRAGSHGNKSILSNFFWKLGTDDQKTMRERYASSNLTMLQLMNPIILSDAQVKTVFDRLLEHVGHSSQFKICLFIDGLDEFDELAESRGGFCRKFHDWSECGGGDHVKLCVSSRQDPPILNAFPSARRSELHALTYTDIEVLVHSKLESNPHFQNLGQADIHTTVSLQDSIAHRAEGVFVWVVFLLKWIEEELATGRPQPQDSRVLSTQHLRR</sequence>
<gene>
    <name evidence="3" type="ORF">B0H63DRAFT_523936</name>
</gene>
<feature type="domain" description="Nephrocystin 3-like N-terminal" evidence="2">
    <location>
        <begin position="151"/>
        <end position="311"/>
    </location>
</feature>
<reference evidence="3" key="2">
    <citation type="submission" date="2023-06" db="EMBL/GenBank/DDBJ databases">
        <authorList>
            <consortium name="Lawrence Berkeley National Laboratory"/>
            <person name="Haridas S."/>
            <person name="Hensen N."/>
            <person name="Bonometti L."/>
            <person name="Westerberg I."/>
            <person name="Brannstrom I.O."/>
            <person name="Guillou S."/>
            <person name="Cros-Aarteil S."/>
            <person name="Calhoun S."/>
            <person name="Kuo A."/>
            <person name="Mondo S."/>
            <person name="Pangilinan J."/>
            <person name="Riley R."/>
            <person name="LaButti K."/>
            <person name="Andreopoulos B."/>
            <person name="Lipzen A."/>
            <person name="Chen C."/>
            <person name="Yanf M."/>
            <person name="Daum C."/>
            <person name="Ng V."/>
            <person name="Clum A."/>
            <person name="Steindorff A."/>
            <person name="Ohm R."/>
            <person name="Martin F."/>
            <person name="Silar P."/>
            <person name="Natvig D."/>
            <person name="Lalanne C."/>
            <person name="Gautier V."/>
            <person name="Ament-velasquez S.L."/>
            <person name="Kruys A."/>
            <person name="Hutchinson M.I."/>
            <person name="Powell A.J."/>
            <person name="Barry K."/>
            <person name="Miller A.N."/>
            <person name="Grigoriev I.V."/>
            <person name="Debuchy R."/>
            <person name="Gladieux P."/>
            <person name="Thoren M.H."/>
            <person name="Johannesson H."/>
        </authorList>
    </citation>
    <scope>NUCLEOTIDE SEQUENCE</scope>
    <source>
        <strain evidence="3">CBS 232.78</strain>
    </source>
</reference>
<organism evidence="3 4">
    <name type="scientific">Podospora didyma</name>
    <dbReference type="NCBI Taxonomy" id="330526"/>
    <lineage>
        <taxon>Eukaryota</taxon>
        <taxon>Fungi</taxon>
        <taxon>Dikarya</taxon>
        <taxon>Ascomycota</taxon>
        <taxon>Pezizomycotina</taxon>
        <taxon>Sordariomycetes</taxon>
        <taxon>Sordariomycetidae</taxon>
        <taxon>Sordariales</taxon>
        <taxon>Podosporaceae</taxon>
        <taxon>Podospora</taxon>
    </lineage>
</organism>
<accession>A0AAE0TVL4</accession>
<protein>
    <recommendedName>
        <fullName evidence="2">Nephrocystin 3-like N-terminal domain-containing protein</fullName>
    </recommendedName>
</protein>
<evidence type="ECO:0000313" key="4">
    <source>
        <dbReference type="Proteomes" id="UP001285441"/>
    </source>
</evidence>
<name>A0AAE0TVL4_9PEZI</name>
<comment type="caution">
    <text evidence="3">The sequence shown here is derived from an EMBL/GenBank/DDBJ whole genome shotgun (WGS) entry which is preliminary data.</text>
</comment>
<reference evidence="3" key="1">
    <citation type="journal article" date="2023" name="Mol. Phylogenet. Evol.">
        <title>Genome-scale phylogeny and comparative genomics of the fungal order Sordariales.</title>
        <authorList>
            <person name="Hensen N."/>
            <person name="Bonometti L."/>
            <person name="Westerberg I."/>
            <person name="Brannstrom I.O."/>
            <person name="Guillou S."/>
            <person name="Cros-Aarteil S."/>
            <person name="Calhoun S."/>
            <person name="Haridas S."/>
            <person name="Kuo A."/>
            <person name="Mondo S."/>
            <person name="Pangilinan J."/>
            <person name="Riley R."/>
            <person name="LaButti K."/>
            <person name="Andreopoulos B."/>
            <person name="Lipzen A."/>
            <person name="Chen C."/>
            <person name="Yan M."/>
            <person name="Daum C."/>
            <person name="Ng V."/>
            <person name="Clum A."/>
            <person name="Steindorff A."/>
            <person name="Ohm R.A."/>
            <person name="Martin F."/>
            <person name="Silar P."/>
            <person name="Natvig D.O."/>
            <person name="Lalanne C."/>
            <person name="Gautier V."/>
            <person name="Ament-Velasquez S.L."/>
            <person name="Kruys A."/>
            <person name="Hutchinson M.I."/>
            <person name="Powell A.J."/>
            <person name="Barry K."/>
            <person name="Miller A.N."/>
            <person name="Grigoriev I.V."/>
            <person name="Debuchy R."/>
            <person name="Gladieux P."/>
            <person name="Hiltunen Thoren M."/>
            <person name="Johannesson H."/>
        </authorList>
    </citation>
    <scope>NUCLEOTIDE SEQUENCE</scope>
    <source>
        <strain evidence="3">CBS 232.78</strain>
    </source>
</reference>
<dbReference type="AlphaFoldDB" id="A0AAE0TVL4"/>
<dbReference type="PANTHER" id="PTHR10039">
    <property type="entry name" value="AMELOGENIN"/>
    <property type="match status" value="1"/>
</dbReference>
<evidence type="ECO:0000313" key="3">
    <source>
        <dbReference type="EMBL" id="KAK3381201.1"/>
    </source>
</evidence>
<dbReference type="PANTHER" id="PTHR10039:SF5">
    <property type="entry name" value="NACHT DOMAIN-CONTAINING PROTEIN"/>
    <property type="match status" value="1"/>
</dbReference>
<keyword evidence="4" id="KW-1185">Reference proteome</keyword>
<dbReference type="Proteomes" id="UP001285441">
    <property type="component" value="Unassembled WGS sequence"/>
</dbReference>
<dbReference type="InterPro" id="IPR027417">
    <property type="entry name" value="P-loop_NTPase"/>
</dbReference>
<dbReference type="Pfam" id="PF24883">
    <property type="entry name" value="NPHP3_N"/>
    <property type="match status" value="1"/>
</dbReference>
<dbReference type="SUPFAM" id="SSF52540">
    <property type="entry name" value="P-loop containing nucleoside triphosphate hydrolases"/>
    <property type="match status" value="1"/>
</dbReference>
<dbReference type="InterPro" id="IPR056884">
    <property type="entry name" value="NPHP3-like_N"/>
</dbReference>
<proteinExistence type="predicted"/>
<keyword evidence="1" id="KW-0677">Repeat</keyword>
<dbReference type="Gene3D" id="3.40.50.300">
    <property type="entry name" value="P-loop containing nucleotide triphosphate hydrolases"/>
    <property type="match status" value="1"/>
</dbReference>
<evidence type="ECO:0000256" key="1">
    <source>
        <dbReference type="ARBA" id="ARBA00022737"/>
    </source>
</evidence>